<dbReference type="InterPro" id="IPR017941">
    <property type="entry name" value="Rieske_2Fe-2S"/>
</dbReference>
<evidence type="ECO:0000256" key="6">
    <source>
        <dbReference type="SAM" id="Phobius"/>
    </source>
</evidence>
<name>A0A6C0IAK2_9ZZZZ</name>
<evidence type="ECO:0000256" key="4">
    <source>
        <dbReference type="ARBA" id="ARBA00023004"/>
    </source>
</evidence>
<dbReference type="Pfam" id="PF00355">
    <property type="entry name" value="Rieske"/>
    <property type="match status" value="1"/>
</dbReference>
<dbReference type="PANTHER" id="PTHR21266">
    <property type="entry name" value="IRON-SULFUR DOMAIN CONTAINING PROTEIN"/>
    <property type="match status" value="1"/>
</dbReference>
<reference evidence="8" key="1">
    <citation type="journal article" date="2020" name="Nature">
        <title>Giant virus diversity and host interactions through global metagenomics.</title>
        <authorList>
            <person name="Schulz F."/>
            <person name="Roux S."/>
            <person name="Paez-Espino D."/>
            <person name="Jungbluth S."/>
            <person name="Walsh D.A."/>
            <person name="Denef V.J."/>
            <person name="McMahon K.D."/>
            <person name="Konstantinidis K.T."/>
            <person name="Eloe-Fadrosh E.A."/>
            <person name="Kyrpides N.C."/>
            <person name="Woyke T."/>
        </authorList>
    </citation>
    <scope>NUCLEOTIDE SEQUENCE</scope>
    <source>
        <strain evidence="8">GVMAG-M-3300023184-60</strain>
    </source>
</reference>
<keyword evidence="4" id="KW-0408">Iron</keyword>
<organism evidence="8">
    <name type="scientific">viral metagenome</name>
    <dbReference type="NCBI Taxonomy" id="1070528"/>
    <lineage>
        <taxon>unclassified sequences</taxon>
        <taxon>metagenomes</taxon>
        <taxon>organismal metagenomes</taxon>
    </lineage>
</organism>
<evidence type="ECO:0000256" key="1">
    <source>
        <dbReference type="ARBA" id="ARBA00022714"/>
    </source>
</evidence>
<keyword evidence="2" id="KW-0479">Metal-binding</keyword>
<evidence type="ECO:0000256" key="2">
    <source>
        <dbReference type="ARBA" id="ARBA00022723"/>
    </source>
</evidence>
<dbReference type="GO" id="GO:0016491">
    <property type="term" value="F:oxidoreductase activity"/>
    <property type="evidence" value="ECO:0007669"/>
    <property type="project" value="UniProtKB-KW"/>
</dbReference>
<dbReference type="SUPFAM" id="SSF50022">
    <property type="entry name" value="ISP domain"/>
    <property type="match status" value="1"/>
</dbReference>
<dbReference type="PROSITE" id="PS51296">
    <property type="entry name" value="RIESKE"/>
    <property type="match status" value="1"/>
</dbReference>
<keyword evidence="1" id="KW-0001">2Fe-2S</keyword>
<feature type="domain" description="Rieske" evidence="7">
    <location>
        <begin position="37"/>
        <end position="105"/>
    </location>
</feature>
<dbReference type="PANTHER" id="PTHR21266:SF60">
    <property type="entry name" value="3-KETOSTEROID-9-ALPHA-MONOOXYGENASE, OXYGENASE COMPONENT"/>
    <property type="match status" value="1"/>
</dbReference>
<keyword evidence="6" id="KW-0812">Transmembrane</keyword>
<keyword evidence="6" id="KW-0472">Membrane</keyword>
<sequence>MYINHKYPRYIGYIFFLHLIANTIVIAYNLPQIFKVWHCINFVKNIDSEKPYSFQIGKLPLITWYDNKYNKTYTTINVCSHMGSKLDKGKINNGCLVCPMHGMQYTEEKAFGETMIYQDKLWWSYEPMNSNPPATPFYNNKKYSTTHICMDVDANIMDCVLNTMDVNHPQFYNINIPPKKIKMFKFQNADKKGLGISFKQKVDVSTNKMELLNENNKYNKYYNMFTFPYNTWSRTTLPNKQQSIMNIDFVPLGIDKTRWFITFKNNCENNNILTKSFMYYYAKQYKDLLQNQASHSGLKELVIRQDVLANENHIDDIYNMFEKYRYPDNSEVCNLYKYHKRKLNEIE</sequence>
<evidence type="ECO:0000259" key="7">
    <source>
        <dbReference type="PROSITE" id="PS51296"/>
    </source>
</evidence>
<dbReference type="InterPro" id="IPR050584">
    <property type="entry name" value="Cholesterol_7-desaturase"/>
</dbReference>
<dbReference type="GO" id="GO:0051537">
    <property type="term" value="F:2 iron, 2 sulfur cluster binding"/>
    <property type="evidence" value="ECO:0007669"/>
    <property type="project" value="UniProtKB-KW"/>
</dbReference>
<dbReference type="GO" id="GO:0046872">
    <property type="term" value="F:metal ion binding"/>
    <property type="evidence" value="ECO:0007669"/>
    <property type="project" value="UniProtKB-KW"/>
</dbReference>
<keyword evidence="6" id="KW-1133">Transmembrane helix</keyword>
<accession>A0A6C0IAK2</accession>
<evidence type="ECO:0000256" key="5">
    <source>
        <dbReference type="ARBA" id="ARBA00023014"/>
    </source>
</evidence>
<protein>
    <recommendedName>
        <fullName evidence="7">Rieske domain-containing protein</fullName>
    </recommendedName>
</protein>
<evidence type="ECO:0000256" key="3">
    <source>
        <dbReference type="ARBA" id="ARBA00023002"/>
    </source>
</evidence>
<dbReference type="Gene3D" id="2.102.10.10">
    <property type="entry name" value="Rieske [2Fe-2S] iron-sulphur domain"/>
    <property type="match status" value="1"/>
</dbReference>
<dbReference type="AlphaFoldDB" id="A0A6C0IAK2"/>
<feature type="transmembrane region" description="Helical" evidence="6">
    <location>
        <begin position="12"/>
        <end position="30"/>
    </location>
</feature>
<dbReference type="InterPro" id="IPR036922">
    <property type="entry name" value="Rieske_2Fe-2S_sf"/>
</dbReference>
<keyword evidence="3" id="KW-0560">Oxidoreductase</keyword>
<dbReference type="GO" id="GO:0005737">
    <property type="term" value="C:cytoplasm"/>
    <property type="evidence" value="ECO:0007669"/>
    <property type="project" value="TreeGrafter"/>
</dbReference>
<keyword evidence="5" id="KW-0411">Iron-sulfur</keyword>
<dbReference type="EMBL" id="MN740140">
    <property type="protein sequence ID" value="QHT89435.1"/>
    <property type="molecule type" value="Genomic_DNA"/>
</dbReference>
<evidence type="ECO:0000313" key="8">
    <source>
        <dbReference type="EMBL" id="QHT89435.1"/>
    </source>
</evidence>
<proteinExistence type="predicted"/>